<comment type="caution">
    <text evidence="3">The sequence shown here is derived from an EMBL/GenBank/DDBJ whole genome shotgun (WGS) entry which is preliminary data.</text>
</comment>
<feature type="chain" id="PRO_5045250644" description="Lipoprotein" evidence="2">
    <location>
        <begin position="18"/>
        <end position="151"/>
    </location>
</feature>
<feature type="compositionally biased region" description="Polar residues" evidence="1">
    <location>
        <begin position="40"/>
        <end position="55"/>
    </location>
</feature>
<sequence length="151" mass="15900">MLNLNSCVLKSGAIALASALALMTAGCGGSGDRENAEGSAGSTTPSVTTINPSDMTNQQQAPARLLIDTTIKGGEVTPADQQLQGKVGQPIVVRVNSDVVDELLVHSDPEHTFPVEPRNGQQFQFTVQTPGTVDIVLRQLNRTIASVHIQQ</sequence>
<evidence type="ECO:0000313" key="4">
    <source>
        <dbReference type="Proteomes" id="UP001160130"/>
    </source>
</evidence>
<evidence type="ECO:0000256" key="1">
    <source>
        <dbReference type="SAM" id="MobiDB-lite"/>
    </source>
</evidence>
<reference evidence="3 4" key="1">
    <citation type="submission" date="2023-04" db="EMBL/GenBank/DDBJ databases">
        <title>Forest soil microbial communities from Buena Vista Peninsula, Colon Province, Panama.</title>
        <authorList>
            <person name="Bouskill N."/>
        </authorList>
    </citation>
    <scope>NUCLEOTIDE SEQUENCE [LARGE SCALE GENOMIC DNA]</scope>
    <source>
        <strain evidence="3 4">AC80</strain>
    </source>
</reference>
<evidence type="ECO:0000313" key="3">
    <source>
        <dbReference type="EMBL" id="MDH6195404.1"/>
    </source>
</evidence>
<name>A0ABT6KXI5_9MYCO</name>
<dbReference type="Proteomes" id="UP001160130">
    <property type="component" value="Unassembled WGS sequence"/>
</dbReference>
<proteinExistence type="predicted"/>
<organism evidence="3 4">
    <name type="scientific">Mycolicibacterium frederiksbergense</name>
    <dbReference type="NCBI Taxonomy" id="117567"/>
    <lineage>
        <taxon>Bacteria</taxon>
        <taxon>Bacillati</taxon>
        <taxon>Actinomycetota</taxon>
        <taxon>Actinomycetes</taxon>
        <taxon>Mycobacteriales</taxon>
        <taxon>Mycobacteriaceae</taxon>
        <taxon>Mycolicibacterium</taxon>
    </lineage>
</organism>
<feature type="region of interest" description="Disordered" evidence="1">
    <location>
        <begin position="27"/>
        <end position="55"/>
    </location>
</feature>
<feature type="signal peptide" evidence="2">
    <location>
        <begin position="1"/>
        <end position="17"/>
    </location>
</feature>
<keyword evidence="2" id="KW-0732">Signal</keyword>
<gene>
    <name evidence="3" type="ORF">M2272_002044</name>
</gene>
<accession>A0ABT6KXI5</accession>
<evidence type="ECO:0008006" key="5">
    <source>
        <dbReference type="Google" id="ProtNLM"/>
    </source>
</evidence>
<dbReference type="EMBL" id="JARXVE010000003">
    <property type="protein sequence ID" value="MDH6195404.1"/>
    <property type="molecule type" value="Genomic_DNA"/>
</dbReference>
<evidence type="ECO:0000256" key="2">
    <source>
        <dbReference type="SAM" id="SignalP"/>
    </source>
</evidence>
<protein>
    <recommendedName>
        <fullName evidence="5">Lipoprotein</fullName>
    </recommendedName>
</protein>
<keyword evidence="4" id="KW-1185">Reference proteome</keyword>